<dbReference type="Proteomes" id="UP000287394">
    <property type="component" value="Chromosome"/>
</dbReference>
<dbReference type="Pfam" id="PF17137">
    <property type="entry name" value="DUF5110"/>
    <property type="match status" value="1"/>
</dbReference>
<dbReference type="SMART" id="SM00758">
    <property type="entry name" value="PA14"/>
    <property type="match status" value="1"/>
</dbReference>
<dbReference type="InterPro" id="IPR017853">
    <property type="entry name" value="GH"/>
</dbReference>
<dbReference type="CDD" id="cd14752">
    <property type="entry name" value="GH31_N"/>
    <property type="match status" value="1"/>
</dbReference>
<dbReference type="Gene3D" id="2.60.40.1760">
    <property type="entry name" value="glycosyl hydrolase (family 31)"/>
    <property type="match status" value="1"/>
</dbReference>
<reference evidence="3 4" key="1">
    <citation type="journal article" date="2019" name="Int. J. Syst. Evol. Microbiol.">
        <title>Capsulimonas corticalis gen. nov., sp. nov., an aerobic capsulated bacterium, of a novel bacterial order, Capsulimonadales ord. nov., of the class Armatimonadia of the phylum Armatimonadetes.</title>
        <authorList>
            <person name="Li J."/>
            <person name="Kudo C."/>
            <person name="Tonouchi A."/>
        </authorList>
    </citation>
    <scope>NUCLEOTIDE SEQUENCE [LARGE SCALE GENOMIC DNA]</scope>
    <source>
        <strain evidence="3 4">AX-7</strain>
    </source>
</reference>
<proteinExistence type="inferred from homology"/>
<dbReference type="InterPro" id="IPR011013">
    <property type="entry name" value="Gal_mutarotase_sf_dom"/>
</dbReference>
<dbReference type="PANTHER" id="PTHR43863">
    <property type="entry name" value="HYDROLASE, PUTATIVE (AFU_ORTHOLOGUE AFUA_1G03140)-RELATED"/>
    <property type="match status" value="1"/>
</dbReference>
<dbReference type="Gene3D" id="2.60.120.380">
    <property type="match status" value="1"/>
</dbReference>
<protein>
    <submittedName>
        <fullName evidence="3">Alpha-xylosidase</fullName>
    </submittedName>
</protein>
<dbReference type="Gene3D" id="2.60.40.1180">
    <property type="entry name" value="Golgi alpha-mannosidase II"/>
    <property type="match status" value="2"/>
</dbReference>
<evidence type="ECO:0000313" key="4">
    <source>
        <dbReference type="Proteomes" id="UP000287394"/>
    </source>
</evidence>
<dbReference type="InterPro" id="IPR037524">
    <property type="entry name" value="PA14/GLEYA"/>
</dbReference>
<name>A0A402CP96_9BACT</name>
<evidence type="ECO:0000256" key="2">
    <source>
        <dbReference type="RuleBase" id="RU361185"/>
    </source>
</evidence>
<dbReference type="Pfam" id="PF07691">
    <property type="entry name" value="PA14"/>
    <property type="match status" value="1"/>
</dbReference>
<dbReference type="Pfam" id="PF01055">
    <property type="entry name" value="Glyco_hydro_31_2nd"/>
    <property type="match status" value="1"/>
</dbReference>
<dbReference type="PANTHER" id="PTHR43863:SF2">
    <property type="entry name" value="MALTASE-GLUCOAMYLASE"/>
    <property type="match status" value="1"/>
</dbReference>
<organism evidence="3 4">
    <name type="scientific">Capsulimonas corticalis</name>
    <dbReference type="NCBI Taxonomy" id="2219043"/>
    <lineage>
        <taxon>Bacteria</taxon>
        <taxon>Bacillati</taxon>
        <taxon>Armatimonadota</taxon>
        <taxon>Armatimonadia</taxon>
        <taxon>Capsulimonadales</taxon>
        <taxon>Capsulimonadaceae</taxon>
        <taxon>Capsulimonas</taxon>
    </lineage>
</organism>
<dbReference type="SUPFAM" id="SSF56988">
    <property type="entry name" value="Anthrax protective antigen"/>
    <property type="match status" value="1"/>
</dbReference>
<dbReference type="InterPro" id="IPR025887">
    <property type="entry name" value="Glyco_hydro_31_N_dom"/>
</dbReference>
<dbReference type="PROSITE" id="PS51820">
    <property type="entry name" value="PA14"/>
    <property type="match status" value="1"/>
</dbReference>
<sequence>MAALASYPAPRPLAAEPLPVVSVQKQNNGVTLQLSQGALRLQVCTPRVIHVTYSADGKFPDQRVPAVIAHYTPTPFQMTTTGQSITLSTGQVQAQVDRKSGAVRFLDAKGAPILSEPSTGGKSLTPVTLAGPKPVESYKAHQEFTLPADEGIYGLGQHQDGYMDYRGSIVNLEQTYIADLAIPFLVSSRGYGLLWNNPAATTFSAGGSPGTSIPSAQLFSDDGKPGGLTGTYFKGENFDTQVAQRVDPNIDFLWTNDPPMGLPKEHYSVRWTGFLQAQQAGDYEIVTSTDDGARLWIDDKQVVDDWNARAVKSNVAKVHFDANSRHKIRFEYYQGGYDAVARLSWRLPAVSGLTTWDAKAADAIDYYFFYGPSLDHVLADYRQATGQAPMFGKWALGFWQCKERYQTQQEWLDIAHEYRTRQEPIDNIVQDWFYWDPSPWGSHRFDPKRYPDPAAAIATLHNDDHMHFMISVWGKFVPGTAEHPDANYDLMDSKGFLYPPGPGTTERYYDAFNPDARALYWSRMRDQIFDKGVDGWWLDAAEPEINGTSISEFPTAAGLGALVRNAWPLMHTTAVYQGQRAATDKKRVFILTRSGYTGQQRNSAAIWSSDITGTWDVYQHQIPAGLNIGLSGIPYWTTDIGGFFCNYPGGSANEEYRELFTRWFQYGAFCPIFRVHGTSTPKELWRFGPQYEPILVKYDNLRYRLMPYIYSQAWRVTNEGTLIMRPLVLDFPQDKTARESKDEFLFGPSILVSPVTQKGATTRDVYLPKGASWTDFWTGEKLGEGKTITAAAPIDTMPLSVKSGSILPMGPLVQYVAEKPADPIELRVYAGADGSFALYEDEGDNYNYEKGVHATIPFTWSDRKKTLTIGARQGSFPGMLAQRTFKIVWVRPGHGVGLGNGNEPADKIVTYSGKSVTVSAP</sequence>
<dbReference type="InterPro" id="IPR051816">
    <property type="entry name" value="Glycosyl_Hydrolase_31"/>
</dbReference>
<dbReference type="CDD" id="cd06591">
    <property type="entry name" value="GH31_xylosidase_XylS"/>
    <property type="match status" value="1"/>
</dbReference>
<dbReference type="Gene3D" id="3.20.20.80">
    <property type="entry name" value="Glycosidases"/>
    <property type="match status" value="1"/>
</dbReference>
<evidence type="ECO:0000256" key="1">
    <source>
        <dbReference type="ARBA" id="ARBA00007806"/>
    </source>
</evidence>
<gene>
    <name evidence="3" type="primary">xylS</name>
    <name evidence="3" type="ORF">CCAX7_51320</name>
</gene>
<dbReference type="InterPro" id="IPR033403">
    <property type="entry name" value="DUF5110"/>
</dbReference>
<dbReference type="Pfam" id="PF13802">
    <property type="entry name" value="Gal_mutarotas_2"/>
    <property type="match status" value="1"/>
</dbReference>
<dbReference type="InterPro" id="IPR048395">
    <property type="entry name" value="Glyco_hydro_31_C"/>
</dbReference>
<dbReference type="GO" id="GO:0004553">
    <property type="term" value="F:hydrolase activity, hydrolyzing O-glycosyl compounds"/>
    <property type="evidence" value="ECO:0007669"/>
    <property type="project" value="InterPro"/>
</dbReference>
<dbReference type="InterPro" id="IPR013780">
    <property type="entry name" value="Glyco_hydro_b"/>
</dbReference>
<dbReference type="KEGG" id="ccot:CCAX7_51320"/>
<comment type="similarity">
    <text evidence="1 2">Belongs to the glycosyl hydrolase 31 family.</text>
</comment>
<keyword evidence="2" id="KW-0378">Hydrolase</keyword>
<dbReference type="Pfam" id="PF21365">
    <property type="entry name" value="Glyco_hydro_31_3rd"/>
    <property type="match status" value="1"/>
</dbReference>
<dbReference type="SUPFAM" id="SSF51011">
    <property type="entry name" value="Glycosyl hydrolase domain"/>
    <property type="match status" value="1"/>
</dbReference>
<dbReference type="InterPro" id="IPR011658">
    <property type="entry name" value="PA14_dom"/>
</dbReference>
<keyword evidence="4" id="KW-1185">Reference proteome</keyword>
<dbReference type="AlphaFoldDB" id="A0A402CP96"/>
<evidence type="ECO:0000313" key="3">
    <source>
        <dbReference type="EMBL" id="BDI33081.1"/>
    </source>
</evidence>
<dbReference type="EMBL" id="AP025739">
    <property type="protein sequence ID" value="BDI33081.1"/>
    <property type="molecule type" value="Genomic_DNA"/>
</dbReference>
<dbReference type="SUPFAM" id="SSF51445">
    <property type="entry name" value="(Trans)glycosidases"/>
    <property type="match status" value="1"/>
</dbReference>
<dbReference type="SUPFAM" id="SSF74650">
    <property type="entry name" value="Galactose mutarotase-like"/>
    <property type="match status" value="1"/>
</dbReference>
<dbReference type="InterPro" id="IPR000322">
    <property type="entry name" value="Glyco_hydro_31_TIM"/>
</dbReference>
<dbReference type="GO" id="GO:0005975">
    <property type="term" value="P:carbohydrate metabolic process"/>
    <property type="evidence" value="ECO:0007669"/>
    <property type="project" value="InterPro"/>
</dbReference>
<keyword evidence="2" id="KW-0326">Glycosidase</keyword>
<dbReference type="GO" id="GO:0030246">
    <property type="term" value="F:carbohydrate binding"/>
    <property type="evidence" value="ECO:0007669"/>
    <property type="project" value="InterPro"/>
</dbReference>
<accession>A0A402CP96</accession>